<dbReference type="EMBL" id="FZOG01000008">
    <property type="protein sequence ID" value="SNT03628.1"/>
    <property type="molecule type" value="Genomic_DNA"/>
</dbReference>
<dbReference type="AlphaFoldDB" id="A0A239JDW6"/>
<dbReference type="Proteomes" id="UP000242915">
    <property type="component" value="Unassembled WGS sequence"/>
</dbReference>
<feature type="signal peptide" evidence="1">
    <location>
        <begin position="1"/>
        <end position="25"/>
    </location>
</feature>
<dbReference type="RefSeq" id="WP_089361214.1">
    <property type="nucleotide sequence ID" value="NZ_FZOG01000008.1"/>
</dbReference>
<name>A0A239JDW6_9PSED</name>
<feature type="chain" id="PRO_5013235303" description="MetA-pathway of phenol degradation" evidence="1">
    <location>
        <begin position="26"/>
        <end position="271"/>
    </location>
</feature>
<evidence type="ECO:0008006" key="4">
    <source>
        <dbReference type="Google" id="ProtNLM"/>
    </source>
</evidence>
<evidence type="ECO:0000313" key="3">
    <source>
        <dbReference type="Proteomes" id="UP000242915"/>
    </source>
</evidence>
<evidence type="ECO:0000313" key="2">
    <source>
        <dbReference type="EMBL" id="SNT03628.1"/>
    </source>
</evidence>
<evidence type="ECO:0000256" key="1">
    <source>
        <dbReference type="SAM" id="SignalP"/>
    </source>
</evidence>
<keyword evidence="1" id="KW-0732">Signal</keyword>
<reference evidence="3" key="1">
    <citation type="submission" date="2017-06" db="EMBL/GenBank/DDBJ databases">
        <authorList>
            <person name="Varghese N."/>
            <person name="Submissions S."/>
        </authorList>
    </citation>
    <scope>NUCLEOTIDE SEQUENCE [LARGE SCALE GENOMIC DNA]</scope>
    <source>
        <strain evidence="3">CIP 108523</strain>
    </source>
</reference>
<keyword evidence="3" id="KW-1185">Reference proteome</keyword>
<sequence length="271" mass="28923">MNNKISPASVLAMSSVMTLGSSAYAAEKSSAELAKQLANPVAALISVPFQYNYDENIGPDDKGSRHTLNIQPVIPMDISEDWNLISRTILPIIDQTDIAPGTGNQSGTGDVVQSLFLSPKAPTSNGWIWGVGPAFLLPTGSDDLLTADKWGIGPTAVALKQSGPWTFGALTNHISSVAGEDDRADVSSTLLQPFLVYGTPNGVTYTVNTEATYDWKGNEGAIPINFQINKVSKIAGQMIQYGAGLRYWAQSTESGPEGLAFRLNFVLLFPK</sequence>
<organism evidence="2 3">
    <name type="scientific">Pseudomonas segetis</name>
    <dbReference type="NCBI Taxonomy" id="298908"/>
    <lineage>
        <taxon>Bacteria</taxon>
        <taxon>Pseudomonadati</taxon>
        <taxon>Pseudomonadota</taxon>
        <taxon>Gammaproteobacteria</taxon>
        <taxon>Pseudomonadales</taxon>
        <taxon>Pseudomonadaceae</taxon>
        <taxon>Pseudomonas</taxon>
    </lineage>
</organism>
<proteinExistence type="predicted"/>
<protein>
    <recommendedName>
        <fullName evidence="4">MetA-pathway of phenol degradation</fullName>
    </recommendedName>
</protein>
<accession>A0A239JDW6</accession>
<gene>
    <name evidence="2" type="ORF">SAMN05216255_4289</name>
</gene>